<reference evidence="3" key="1">
    <citation type="submission" date="2007-12" db="EMBL/GenBank/DDBJ databases">
        <title>Annotation of Entamoeba dispar SAW760.</title>
        <authorList>
            <person name="Lorenzi H."/>
            <person name="Inman J."/>
            <person name="Schobel S."/>
            <person name="Amedeo P."/>
            <person name="Caler E."/>
        </authorList>
    </citation>
    <scope>NUCLEOTIDE SEQUENCE [LARGE SCALE GENOMIC DNA]</scope>
    <source>
        <strain evidence="3">ATCC PRA-260 / SAW760</strain>
    </source>
</reference>
<evidence type="ECO:0000313" key="3">
    <source>
        <dbReference type="Proteomes" id="UP000008076"/>
    </source>
</evidence>
<protein>
    <submittedName>
        <fullName evidence="2">Uncharacterized protein</fullName>
    </submittedName>
</protein>
<dbReference type="OrthoDB" id="26830at2759"/>
<keyword evidence="1" id="KW-0812">Transmembrane</keyword>
<keyword evidence="3" id="KW-1185">Reference proteome</keyword>
<dbReference type="Proteomes" id="UP000008076">
    <property type="component" value="Unassembled WGS sequence"/>
</dbReference>
<keyword evidence="1" id="KW-0472">Membrane</keyword>
<name>B0E5P6_ENTDS</name>
<feature type="transmembrane region" description="Helical" evidence="1">
    <location>
        <begin position="178"/>
        <end position="199"/>
    </location>
</feature>
<dbReference type="EMBL" id="DS547824">
    <property type="protein sequence ID" value="EDR30142.1"/>
    <property type="molecule type" value="Genomic_DNA"/>
</dbReference>
<sequence>MNLFQNESIVIQFIETVIDRYKQGNQKDKVLFIGEIISIVLSLFYLIYAILLPNLHDLYYHDFYFNECVFIIVATITGLIFASIRLIATSLDNKMLGIKCSFIPIILYLMVALLSINSQRYITNHGLISPNNLVQVEFKHHCCGWLASNVDNCGAIPKTNTTCFERLVHPLNSFFKHNAIRCSFLCIFEMVIALCMYFFTKDDFIESQYDWIDHES</sequence>
<dbReference type="AlphaFoldDB" id="B0E5P6"/>
<evidence type="ECO:0000256" key="1">
    <source>
        <dbReference type="SAM" id="Phobius"/>
    </source>
</evidence>
<dbReference type="RefSeq" id="XP_001733722.1">
    <property type="nucleotide sequence ID" value="XM_001733670.1"/>
</dbReference>
<feature type="transmembrane region" description="Helical" evidence="1">
    <location>
        <begin position="30"/>
        <end position="51"/>
    </location>
</feature>
<organism evidence="3">
    <name type="scientific">Entamoeba dispar (strain ATCC PRA-260 / SAW760)</name>
    <dbReference type="NCBI Taxonomy" id="370354"/>
    <lineage>
        <taxon>Eukaryota</taxon>
        <taxon>Amoebozoa</taxon>
        <taxon>Evosea</taxon>
        <taxon>Archamoebae</taxon>
        <taxon>Mastigamoebida</taxon>
        <taxon>Entamoebidae</taxon>
        <taxon>Entamoeba</taxon>
    </lineage>
</organism>
<keyword evidence="1" id="KW-1133">Transmembrane helix</keyword>
<dbReference type="KEGG" id="edi:EDI_013520"/>
<feature type="transmembrane region" description="Helical" evidence="1">
    <location>
        <begin position="63"/>
        <end position="84"/>
    </location>
</feature>
<feature type="transmembrane region" description="Helical" evidence="1">
    <location>
        <begin position="96"/>
        <end position="116"/>
    </location>
</feature>
<accession>B0E5P6</accession>
<evidence type="ECO:0000313" key="2">
    <source>
        <dbReference type="EMBL" id="EDR30142.1"/>
    </source>
</evidence>
<dbReference type="OMA" id="CIFEMVI"/>
<dbReference type="VEuPathDB" id="AmoebaDB:EDI_013520"/>
<dbReference type="eggNOG" id="ENOG502RDVC">
    <property type="taxonomic scope" value="Eukaryota"/>
</dbReference>
<gene>
    <name evidence="2" type="ORF">EDI_013520</name>
</gene>
<dbReference type="GeneID" id="5878615"/>
<proteinExistence type="predicted"/>